<keyword evidence="3" id="KW-1185">Reference proteome</keyword>
<feature type="region of interest" description="Disordered" evidence="1">
    <location>
        <begin position="80"/>
        <end position="117"/>
    </location>
</feature>
<dbReference type="AlphaFoldDB" id="A0A444X1K7"/>
<feature type="compositionally biased region" description="Basic and acidic residues" evidence="1">
    <location>
        <begin position="102"/>
        <end position="111"/>
    </location>
</feature>
<comment type="caution">
    <text evidence="2">The sequence shown here is derived from an EMBL/GenBank/DDBJ whole genome shotgun (WGS) entry which is preliminary data.</text>
</comment>
<evidence type="ECO:0008006" key="4">
    <source>
        <dbReference type="Google" id="ProtNLM"/>
    </source>
</evidence>
<dbReference type="EMBL" id="SDMP01000020">
    <property type="protein sequence ID" value="RYQ83616.1"/>
    <property type="molecule type" value="Genomic_DNA"/>
</dbReference>
<evidence type="ECO:0000313" key="2">
    <source>
        <dbReference type="EMBL" id="RYQ83616.1"/>
    </source>
</evidence>
<dbReference type="Proteomes" id="UP000289738">
    <property type="component" value="Chromosome B10"/>
</dbReference>
<sequence length="169" mass="18886">MKTALLIQDTGVKNVNSESRSRVNKNQKEKILRNIVLLTKGKEKILVEDDAFVHEVSDEEVDLGFIGSFAEGVEYGLDPGADSDGANSWHSEEMKTPPNVRNADHSQKQGETKQSYWSAHTGDNGYEKFEVHRHPTNHVVDLGKRLCTCQFWMLTGIPLCAYMCCTVSG</sequence>
<protein>
    <recommendedName>
        <fullName evidence="4">SWIM-type domain-containing protein</fullName>
    </recommendedName>
</protein>
<organism evidence="2 3">
    <name type="scientific">Arachis hypogaea</name>
    <name type="common">Peanut</name>
    <dbReference type="NCBI Taxonomy" id="3818"/>
    <lineage>
        <taxon>Eukaryota</taxon>
        <taxon>Viridiplantae</taxon>
        <taxon>Streptophyta</taxon>
        <taxon>Embryophyta</taxon>
        <taxon>Tracheophyta</taxon>
        <taxon>Spermatophyta</taxon>
        <taxon>Magnoliopsida</taxon>
        <taxon>eudicotyledons</taxon>
        <taxon>Gunneridae</taxon>
        <taxon>Pentapetalae</taxon>
        <taxon>rosids</taxon>
        <taxon>fabids</taxon>
        <taxon>Fabales</taxon>
        <taxon>Fabaceae</taxon>
        <taxon>Papilionoideae</taxon>
        <taxon>50 kb inversion clade</taxon>
        <taxon>dalbergioids sensu lato</taxon>
        <taxon>Dalbergieae</taxon>
        <taxon>Pterocarpus clade</taxon>
        <taxon>Arachis</taxon>
    </lineage>
</organism>
<proteinExistence type="predicted"/>
<name>A0A444X1K7_ARAHY</name>
<gene>
    <name evidence="2" type="ORF">Ahy_B10g102373</name>
</gene>
<evidence type="ECO:0000256" key="1">
    <source>
        <dbReference type="SAM" id="MobiDB-lite"/>
    </source>
</evidence>
<reference evidence="2 3" key="1">
    <citation type="submission" date="2019-01" db="EMBL/GenBank/DDBJ databases">
        <title>Sequencing of cultivated peanut Arachis hypogaea provides insights into genome evolution and oil improvement.</title>
        <authorList>
            <person name="Chen X."/>
        </authorList>
    </citation>
    <scope>NUCLEOTIDE SEQUENCE [LARGE SCALE GENOMIC DNA]</scope>
    <source>
        <strain evidence="3">cv. Fuhuasheng</strain>
        <tissue evidence="2">Leaves</tissue>
    </source>
</reference>
<accession>A0A444X1K7</accession>
<evidence type="ECO:0000313" key="3">
    <source>
        <dbReference type="Proteomes" id="UP000289738"/>
    </source>
</evidence>